<proteinExistence type="predicted"/>
<dbReference type="Proteomes" id="UP001055072">
    <property type="component" value="Unassembled WGS sequence"/>
</dbReference>
<evidence type="ECO:0000313" key="2">
    <source>
        <dbReference type="Proteomes" id="UP001055072"/>
    </source>
</evidence>
<reference evidence="1" key="1">
    <citation type="journal article" date="2021" name="Environ. Microbiol.">
        <title>Gene family expansions and transcriptome signatures uncover fungal adaptations to wood decay.</title>
        <authorList>
            <person name="Hage H."/>
            <person name="Miyauchi S."/>
            <person name="Viragh M."/>
            <person name="Drula E."/>
            <person name="Min B."/>
            <person name="Chaduli D."/>
            <person name="Navarro D."/>
            <person name="Favel A."/>
            <person name="Norest M."/>
            <person name="Lesage-Meessen L."/>
            <person name="Balint B."/>
            <person name="Merenyi Z."/>
            <person name="de Eugenio L."/>
            <person name="Morin E."/>
            <person name="Martinez A.T."/>
            <person name="Baldrian P."/>
            <person name="Stursova M."/>
            <person name="Martinez M.J."/>
            <person name="Novotny C."/>
            <person name="Magnuson J.K."/>
            <person name="Spatafora J.W."/>
            <person name="Maurice S."/>
            <person name="Pangilinan J."/>
            <person name="Andreopoulos W."/>
            <person name="LaButti K."/>
            <person name="Hundley H."/>
            <person name="Na H."/>
            <person name="Kuo A."/>
            <person name="Barry K."/>
            <person name="Lipzen A."/>
            <person name="Henrissat B."/>
            <person name="Riley R."/>
            <person name="Ahrendt S."/>
            <person name="Nagy L.G."/>
            <person name="Grigoriev I.V."/>
            <person name="Martin F."/>
            <person name="Rosso M.N."/>
        </authorList>
    </citation>
    <scope>NUCLEOTIDE SEQUENCE</scope>
    <source>
        <strain evidence="1">CBS 384.51</strain>
    </source>
</reference>
<name>A0ACB8TPP0_9APHY</name>
<organism evidence="1 2">
    <name type="scientific">Irpex rosettiformis</name>
    <dbReference type="NCBI Taxonomy" id="378272"/>
    <lineage>
        <taxon>Eukaryota</taxon>
        <taxon>Fungi</taxon>
        <taxon>Dikarya</taxon>
        <taxon>Basidiomycota</taxon>
        <taxon>Agaricomycotina</taxon>
        <taxon>Agaricomycetes</taxon>
        <taxon>Polyporales</taxon>
        <taxon>Irpicaceae</taxon>
        <taxon>Irpex</taxon>
    </lineage>
</organism>
<accession>A0ACB8TPP0</accession>
<protein>
    <submittedName>
        <fullName evidence="1">Uncharacterized protein</fullName>
    </submittedName>
</protein>
<comment type="caution">
    <text evidence="1">The sequence shown here is derived from an EMBL/GenBank/DDBJ whole genome shotgun (WGS) entry which is preliminary data.</text>
</comment>
<keyword evidence="2" id="KW-1185">Reference proteome</keyword>
<evidence type="ECO:0000313" key="1">
    <source>
        <dbReference type="EMBL" id="KAI0083969.1"/>
    </source>
</evidence>
<sequence length="237" mass="27064">MSDNISTKETKRQLSKLHDDGNTNDYARWIVKAKLKLRSLDLWKYIERDGSFLPEIPVLTPTATRTSRNTATGEIIEVTDDGNEAEVEKAKKDAELWFTGDLTALELIVDAVPNTKVSVVALAERAKEAWKMLANEYMPINRQRARFLYQAIMSFRCKPNQVLTWVNDIRELYFELSNQDSACMTDTVFANALVNLLPNTDNWRTFTGNLREKLLDADAKGKPLTSSEVFQLIKEQQ</sequence>
<dbReference type="EMBL" id="MU274950">
    <property type="protein sequence ID" value="KAI0083969.1"/>
    <property type="molecule type" value="Genomic_DNA"/>
</dbReference>
<gene>
    <name evidence="1" type="ORF">BDY19DRAFT_899340</name>
</gene>
<feature type="non-terminal residue" evidence="1">
    <location>
        <position position="237"/>
    </location>
</feature>